<feature type="region of interest" description="Disordered" evidence="1">
    <location>
        <begin position="42"/>
        <end position="66"/>
    </location>
</feature>
<evidence type="ECO:0000313" key="2">
    <source>
        <dbReference type="EMBL" id="ERH15187.1"/>
    </source>
</evidence>
<evidence type="ECO:0000256" key="1">
    <source>
        <dbReference type="SAM" id="MobiDB-lite"/>
    </source>
</evidence>
<sequence>MDIASAPCALGNRRWAESSSPVLSGSKPEIFPSCPVGCGAAAAGTGVNQHRSRGVTEPISLPRRRR</sequence>
<gene>
    <name evidence="2" type="ORF">HMPREF1549_03322</name>
</gene>
<dbReference type="AlphaFoldDB" id="U1R9J5"/>
<accession>U1R9J5</accession>
<evidence type="ECO:0000313" key="3">
    <source>
        <dbReference type="Proteomes" id="UP000016498"/>
    </source>
</evidence>
<protein>
    <submittedName>
        <fullName evidence="2">Uncharacterized protein</fullName>
    </submittedName>
</protein>
<dbReference type="EMBL" id="AWSD01000410">
    <property type="protein sequence ID" value="ERH15187.1"/>
    <property type="molecule type" value="Genomic_DNA"/>
</dbReference>
<name>U1R9J5_9ACTO</name>
<proteinExistence type="predicted"/>
<dbReference type="HOGENOM" id="CLU_2821422_0_0_11"/>
<dbReference type="Proteomes" id="UP000016498">
    <property type="component" value="Unassembled WGS sequence"/>
</dbReference>
<organism evidence="2 3">
    <name type="scientific">Actinomyces johnsonii F0510</name>
    <dbReference type="NCBI Taxonomy" id="1227262"/>
    <lineage>
        <taxon>Bacteria</taxon>
        <taxon>Bacillati</taxon>
        <taxon>Actinomycetota</taxon>
        <taxon>Actinomycetes</taxon>
        <taxon>Actinomycetales</taxon>
        <taxon>Actinomycetaceae</taxon>
        <taxon>Actinomyces</taxon>
    </lineage>
</organism>
<comment type="caution">
    <text evidence="2">The sequence shown here is derived from an EMBL/GenBank/DDBJ whole genome shotgun (WGS) entry which is preliminary data.</text>
</comment>
<reference evidence="2 3" key="1">
    <citation type="submission" date="2013-06" db="EMBL/GenBank/DDBJ databases">
        <authorList>
            <person name="Weinstock G."/>
            <person name="Sodergren E."/>
            <person name="Lobos E.A."/>
            <person name="Fulton L."/>
            <person name="Fulton R."/>
            <person name="Courtney L."/>
            <person name="Fronick C."/>
            <person name="O'Laughlin M."/>
            <person name="Godfrey J."/>
            <person name="Wilson R.M."/>
            <person name="Miner T."/>
            <person name="Farmer C."/>
            <person name="Delehaunty K."/>
            <person name="Cordes M."/>
            <person name="Minx P."/>
            <person name="Tomlinson C."/>
            <person name="Chen J."/>
            <person name="Wollam A."/>
            <person name="Pepin K.H."/>
            <person name="Bhonagiri V."/>
            <person name="Zhang X."/>
            <person name="Warren W."/>
            <person name="Mitreva M."/>
            <person name="Mardis E.R."/>
            <person name="Wilson R.K."/>
        </authorList>
    </citation>
    <scope>NUCLEOTIDE SEQUENCE [LARGE SCALE GENOMIC DNA]</scope>
    <source>
        <strain evidence="2 3">F0510</strain>
    </source>
</reference>